<sequence>MLSNFLLQSLAVSLDLNQSFLNEKHCHMLSGDQDNESNLRLMYYPPILEDDEKNVFHKGRLQYSYQKCASDTPDFRPESSKDDTEGASAMDDKLYSKNYTDFGTFTLLAQDSEGVWKLPGSEKWQRVGHLPGSIFIISGEILSIWTEARYPALQHRVIIPEQEHLRARGRHSIAFFCHPDNITMIDPSDLQPNSNLEDDFTKPRKKHVKIAKEKVYNAYQLLKKRFKNLSST</sequence>
<dbReference type="PANTHER" id="PTHR47990">
    <property type="entry name" value="2-OXOGLUTARATE (2OG) AND FE(II)-DEPENDENT OXYGENASE SUPERFAMILY PROTEIN-RELATED"/>
    <property type="match status" value="1"/>
</dbReference>
<dbReference type="Pfam" id="PF03171">
    <property type="entry name" value="2OG-FeII_Oxy"/>
    <property type="match status" value="1"/>
</dbReference>
<dbReference type="STRING" id="36166.T1GA69"/>
<feature type="domain" description="Isopenicillin N synthase-like Fe(2+) 2OG dioxygenase" evidence="2">
    <location>
        <begin position="93"/>
        <end position="179"/>
    </location>
</feature>
<dbReference type="EMBL" id="CAQQ02014469">
    <property type="status" value="NOT_ANNOTATED_CDS"/>
    <property type="molecule type" value="Genomic_DNA"/>
</dbReference>
<dbReference type="InterPro" id="IPR044861">
    <property type="entry name" value="IPNS-like_FE2OG_OXY"/>
</dbReference>
<dbReference type="OMA" id="SIWTEAR"/>
<keyword evidence="4" id="KW-1185">Reference proteome</keyword>
<name>T1GA69_MEGSC</name>
<evidence type="ECO:0000313" key="4">
    <source>
        <dbReference type="Proteomes" id="UP000015102"/>
    </source>
</evidence>
<organism evidence="3 4">
    <name type="scientific">Megaselia scalaris</name>
    <name type="common">Humpbacked fly</name>
    <name type="synonym">Phora scalaris</name>
    <dbReference type="NCBI Taxonomy" id="36166"/>
    <lineage>
        <taxon>Eukaryota</taxon>
        <taxon>Metazoa</taxon>
        <taxon>Ecdysozoa</taxon>
        <taxon>Arthropoda</taxon>
        <taxon>Hexapoda</taxon>
        <taxon>Insecta</taxon>
        <taxon>Pterygota</taxon>
        <taxon>Neoptera</taxon>
        <taxon>Endopterygota</taxon>
        <taxon>Diptera</taxon>
        <taxon>Brachycera</taxon>
        <taxon>Muscomorpha</taxon>
        <taxon>Platypezoidea</taxon>
        <taxon>Phoridae</taxon>
        <taxon>Megaseliini</taxon>
        <taxon>Megaselia</taxon>
    </lineage>
</organism>
<evidence type="ECO:0000259" key="2">
    <source>
        <dbReference type="Pfam" id="PF03171"/>
    </source>
</evidence>
<dbReference type="EnsemblMetazoa" id="MESCA000117-RA">
    <property type="protein sequence ID" value="MESCA000117-PA"/>
    <property type="gene ID" value="MESCA000117"/>
</dbReference>
<dbReference type="AlphaFoldDB" id="T1GA69"/>
<accession>T1GA69</accession>
<dbReference type="Proteomes" id="UP000015102">
    <property type="component" value="Unassembled WGS sequence"/>
</dbReference>
<evidence type="ECO:0000313" key="3">
    <source>
        <dbReference type="EnsemblMetazoa" id="MESCA000117-PA"/>
    </source>
</evidence>
<evidence type="ECO:0000256" key="1">
    <source>
        <dbReference type="SAM" id="MobiDB-lite"/>
    </source>
</evidence>
<protein>
    <recommendedName>
        <fullName evidence="2">Isopenicillin N synthase-like Fe(2+) 2OG dioxygenase domain-containing protein</fullName>
    </recommendedName>
</protein>
<dbReference type="HOGENOM" id="CLU_104341_0_0_1"/>
<reference evidence="4" key="1">
    <citation type="submission" date="2013-02" db="EMBL/GenBank/DDBJ databases">
        <authorList>
            <person name="Hughes D."/>
        </authorList>
    </citation>
    <scope>NUCLEOTIDE SEQUENCE</scope>
    <source>
        <strain>Durham</strain>
        <strain evidence="4">NC isolate 2 -- Noor lab</strain>
    </source>
</reference>
<feature type="compositionally biased region" description="Basic and acidic residues" evidence="1">
    <location>
        <begin position="73"/>
        <end position="88"/>
    </location>
</feature>
<dbReference type="InterPro" id="IPR027443">
    <property type="entry name" value="IPNS-like_sf"/>
</dbReference>
<proteinExistence type="predicted"/>
<dbReference type="Gene3D" id="2.60.120.330">
    <property type="entry name" value="B-lactam Antibiotic, Isopenicillin N Synthase, Chain"/>
    <property type="match status" value="1"/>
</dbReference>
<reference evidence="3" key="2">
    <citation type="submission" date="2015-06" db="UniProtKB">
        <authorList>
            <consortium name="EnsemblMetazoa"/>
        </authorList>
    </citation>
    <scope>IDENTIFICATION</scope>
</reference>
<dbReference type="InterPro" id="IPR050231">
    <property type="entry name" value="Iron_ascorbate_oxido_reductase"/>
</dbReference>
<feature type="region of interest" description="Disordered" evidence="1">
    <location>
        <begin position="69"/>
        <end position="88"/>
    </location>
</feature>
<dbReference type="SUPFAM" id="SSF51197">
    <property type="entry name" value="Clavaminate synthase-like"/>
    <property type="match status" value="1"/>
</dbReference>